<accession>A0A1E5L2Z6</accession>
<evidence type="ECO:0000313" key="3">
    <source>
        <dbReference type="Proteomes" id="UP000095255"/>
    </source>
</evidence>
<dbReference type="STRING" id="1390249.BHU72_10880"/>
<reference evidence="2 3" key="1">
    <citation type="submission" date="2016-09" db="EMBL/GenBank/DDBJ databases">
        <title>Desulfuribacillus arsenicus sp. nov., an obligately anaerobic, dissimilatory arsenic- and antimonate-reducing bacterium isolated from anoxic sediments.</title>
        <authorList>
            <person name="Abin C.A."/>
            <person name="Hollibaugh J.T."/>
        </authorList>
    </citation>
    <scope>NUCLEOTIDE SEQUENCE [LARGE SCALE GENOMIC DNA]</scope>
    <source>
        <strain evidence="2 3">MLFW-2</strain>
    </source>
</reference>
<keyword evidence="1" id="KW-0472">Membrane</keyword>
<name>A0A1E5L2Z6_9FIRM</name>
<gene>
    <name evidence="2" type="ORF">BHU72_10880</name>
</gene>
<dbReference type="AlphaFoldDB" id="A0A1E5L2Z6"/>
<feature type="transmembrane region" description="Helical" evidence="1">
    <location>
        <begin position="6"/>
        <end position="24"/>
    </location>
</feature>
<dbReference type="RefSeq" id="WP_069703292.1">
    <property type="nucleotide sequence ID" value="NZ_MJAT01000039.1"/>
</dbReference>
<evidence type="ECO:0008006" key="4">
    <source>
        <dbReference type="Google" id="ProtNLM"/>
    </source>
</evidence>
<keyword evidence="3" id="KW-1185">Reference proteome</keyword>
<organism evidence="2 3">
    <name type="scientific">Desulfuribacillus stibiiarsenatis</name>
    <dbReference type="NCBI Taxonomy" id="1390249"/>
    <lineage>
        <taxon>Bacteria</taxon>
        <taxon>Bacillati</taxon>
        <taxon>Bacillota</taxon>
        <taxon>Desulfuribacillia</taxon>
        <taxon>Desulfuribacillales</taxon>
        <taxon>Desulfuribacillaceae</taxon>
        <taxon>Desulfuribacillus</taxon>
    </lineage>
</organism>
<sequence length="170" mass="19605">MKNNTVSSGIFVIILMFAIVYFSVYNNPAKDSTNPLNLSEEIAGFRLEKVVSGNAAKVEIERLHGTRFPMEDAFIYHYKQSSREATIWITTTDTPDEAAEQFQVMNEKMQYSQVFLDQKMIGIDNYMIAYVSGMGMDHYYYAEDNVVVWIAVHNDAQADYPFLREFLSYN</sequence>
<dbReference type="OrthoDB" id="3035878at2"/>
<dbReference type="EMBL" id="MJAT01000039">
    <property type="protein sequence ID" value="OEH84309.1"/>
    <property type="molecule type" value="Genomic_DNA"/>
</dbReference>
<protein>
    <recommendedName>
        <fullName evidence="4">DUF4367 domain-containing protein</fullName>
    </recommendedName>
</protein>
<dbReference type="Proteomes" id="UP000095255">
    <property type="component" value="Unassembled WGS sequence"/>
</dbReference>
<comment type="caution">
    <text evidence="2">The sequence shown here is derived from an EMBL/GenBank/DDBJ whole genome shotgun (WGS) entry which is preliminary data.</text>
</comment>
<evidence type="ECO:0000313" key="2">
    <source>
        <dbReference type="EMBL" id="OEH84309.1"/>
    </source>
</evidence>
<evidence type="ECO:0000256" key="1">
    <source>
        <dbReference type="SAM" id="Phobius"/>
    </source>
</evidence>
<keyword evidence="1" id="KW-1133">Transmembrane helix</keyword>
<keyword evidence="1" id="KW-0812">Transmembrane</keyword>
<proteinExistence type="predicted"/>